<dbReference type="EnsemblProtists" id="Phyra78781">
    <property type="protein sequence ID" value="Phyra78781"/>
    <property type="gene ID" value="Phyra78781"/>
</dbReference>
<organism evidence="3 4">
    <name type="scientific">Phytophthora ramorum</name>
    <name type="common">Sudden oak death agent</name>
    <dbReference type="NCBI Taxonomy" id="164328"/>
    <lineage>
        <taxon>Eukaryota</taxon>
        <taxon>Sar</taxon>
        <taxon>Stramenopiles</taxon>
        <taxon>Oomycota</taxon>
        <taxon>Peronosporomycetes</taxon>
        <taxon>Peronosporales</taxon>
        <taxon>Peronosporaceae</taxon>
        <taxon>Phytophthora</taxon>
    </lineage>
</organism>
<reference evidence="3" key="2">
    <citation type="submission" date="2015-06" db="UniProtKB">
        <authorList>
            <consortium name="EnsemblProtists"/>
        </authorList>
    </citation>
    <scope>IDENTIFICATION</scope>
    <source>
        <strain evidence="3">Pr102</strain>
    </source>
</reference>
<dbReference type="InParanoid" id="H3GPW6"/>
<dbReference type="eggNOG" id="ENOG502RGMP">
    <property type="taxonomic scope" value="Eukaryota"/>
</dbReference>
<dbReference type="AlphaFoldDB" id="H3GPW6"/>
<dbReference type="VEuPathDB" id="FungiDB:KRP22_9116"/>
<keyword evidence="4" id="KW-1185">Reference proteome</keyword>
<name>H3GPW6_PHYRM</name>
<dbReference type="EMBL" id="DS566031">
    <property type="status" value="NOT_ANNOTATED_CDS"/>
    <property type="molecule type" value="Genomic_DNA"/>
</dbReference>
<dbReference type="Proteomes" id="UP000005238">
    <property type="component" value="Unassembled WGS sequence"/>
</dbReference>
<reference evidence="4" key="1">
    <citation type="journal article" date="2006" name="Science">
        <title>Phytophthora genome sequences uncover evolutionary origins and mechanisms of pathogenesis.</title>
        <authorList>
            <person name="Tyler B.M."/>
            <person name="Tripathy S."/>
            <person name="Zhang X."/>
            <person name="Dehal P."/>
            <person name="Jiang R.H."/>
            <person name="Aerts A."/>
            <person name="Arredondo F.D."/>
            <person name="Baxter L."/>
            <person name="Bensasson D."/>
            <person name="Beynon J.L."/>
            <person name="Chapman J."/>
            <person name="Damasceno C.M."/>
            <person name="Dorrance A.E."/>
            <person name="Dou D."/>
            <person name="Dickerman A.W."/>
            <person name="Dubchak I.L."/>
            <person name="Garbelotto M."/>
            <person name="Gijzen M."/>
            <person name="Gordon S.G."/>
            <person name="Govers F."/>
            <person name="Grunwald N.J."/>
            <person name="Huang W."/>
            <person name="Ivors K.L."/>
            <person name="Jones R.W."/>
            <person name="Kamoun S."/>
            <person name="Krampis K."/>
            <person name="Lamour K.H."/>
            <person name="Lee M.K."/>
            <person name="McDonald W.H."/>
            <person name="Medina M."/>
            <person name="Meijer H.J."/>
            <person name="Nordberg E.K."/>
            <person name="Maclean D.J."/>
            <person name="Ospina-Giraldo M.D."/>
            <person name="Morris P.F."/>
            <person name="Phuntumart V."/>
            <person name="Putnam N.H."/>
            <person name="Rash S."/>
            <person name="Rose J.K."/>
            <person name="Sakihama Y."/>
            <person name="Salamov A.A."/>
            <person name="Savidor A."/>
            <person name="Scheuring C.F."/>
            <person name="Smith B.M."/>
            <person name="Sobral B.W."/>
            <person name="Terry A."/>
            <person name="Torto-Alalibo T.A."/>
            <person name="Win J."/>
            <person name="Xu Z."/>
            <person name="Zhang H."/>
            <person name="Grigoriev I.V."/>
            <person name="Rokhsar D.S."/>
            <person name="Boore J.L."/>
        </authorList>
    </citation>
    <scope>NUCLEOTIDE SEQUENCE [LARGE SCALE GENOMIC DNA]</scope>
    <source>
        <strain evidence="4">Pr102</strain>
    </source>
</reference>
<protein>
    <submittedName>
        <fullName evidence="3">Uncharacterized protein</fullName>
    </submittedName>
</protein>
<accession>H3GPW6</accession>
<evidence type="ECO:0000256" key="2">
    <source>
        <dbReference type="SAM" id="MobiDB-lite"/>
    </source>
</evidence>
<dbReference type="VEuPathDB" id="FungiDB:KRP23_12152"/>
<feature type="region of interest" description="Disordered" evidence="2">
    <location>
        <begin position="29"/>
        <end position="67"/>
    </location>
</feature>
<proteinExistence type="predicted"/>
<dbReference type="HOGENOM" id="CLU_1430647_0_0_1"/>
<dbReference type="OMA" id="MTCEASL"/>
<feature type="coiled-coil region" evidence="1">
    <location>
        <begin position="68"/>
        <end position="95"/>
    </location>
</feature>
<evidence type="ECO:0000256" key="1">
    <source>
        <dbReference type="SAM" id="Coils"/>
    </source>
</evidence>
<evidence type="ECO:0000313" key="3">
    <source>
        <dbReference type="EnsemblProtists" id="Phyra78781"/>
    </source>
</evidence>
<keyword evidence="1" id="KW-0175">Coiled coil</keyword>
<evidence type="ECO:0000313" key="4">
    <source>
        <dbReference type="Proteomes" id="UP000005238"/>
    </source>
</evidence>
<sequence>MNALLEEDEGASLLEDAFALIDACDDFTSEGSSSESLPRHHMNRRSNQKPVMEKKRIRRPETSSTAFQRRKKAELVALRDEVTMLEARLKGVQQQNEEMWDKYLITENKGDHQVESVGAFWSGRAAVQYRRRLAAEQRNQKLKEVWEDQARVARDLRSVLQRRDLLFGMDMVLDKEQQNVFTG</sequence>